<proteinExistence type="inferred from homology"/>
<dbReference type="RefSeq" id="WP_259429349.1">
    <property type="nucleotide sequence ID" value="NZ_CP103423.1"/>
</dbReference>
<dbReference type="InterPro" id="IPR036637">
    <property type="entry name" value="Phosphohistidine_dom_sf"/>
</dbReference>
<evidence type="ECO:0000259" key="21">
    <source>
        <dbReference type="Pfam" id="PF05524"/>
    </source>
</evidence>
<evidence type="ECO:0000256" key="18">
    <source>
        <dbReference type="SAM" id="Coils"/>
    </source>
</evidence>
<dbReference type="InterPro" id="IPR023151">
    <property type="entry name" value="PEP_util_CS"/>
</dbReference>
<dbReference type="InterPro" id="IPR000121">
    <property type="entry name" value="PEP_util_C"/>
</dbReference>
<dbReference type="InterPro" id="IPR008731">
    <property type="entry name" value="PTS_EIN"/>
</dbReference>
<evidence type="ECO:0000259" key="20">
    <source>
        <dbReference type="Pfam" id="PF02896"/>
    </source>
</evidence>
<dbReference type="PANTHER" id="PTHR46244">
    <property type="entry name" value="PHOSPHOENOLPYRUVATE-PROTEIN PHOSPHOTRANSFERASE"/>
    <property type="match status" value="1"/>
</dbReference>
<keyword evidence="23" id="KW-1185">Reference proteome</keyword>
<dbReference type="Gene3D" id="1.10.274.10">
    <property type="entry name" value="PtsI, HPr-binding domain"/>
    <property type="match status" value="1"/>
</dbReference>
<comment type="subcellular location">
    <subcellularLocation>
        <location evidence="4 17">Cytoplasm</location>
    </subcellularLocation>
</comment>
<comment type="cofactor">
    <cofactor evidence="2 17">
        <name>Mg(2+)</name>
        <dbReference type="ChEBI" id="CHEBI:18420"/>
    </cofactor>
</comment>
<evidence type="ECO:0000256" key="16">
    <source>
        <dbReference type="ARBA" id="ARBA00033235"/>
    </source>
</evidence>
<dbReference type="SUPFAM" id="SSF52009">
    <property type="entry name" value="Phosphohistidine domain"/>
    <property type="match status" value="1"/>
</dbReference>
<dbReference type="EMBL" id="CP103423">
    <property type="protein sequence ID" value="UWD33970.1"/>
    <property type="molecule type" value="Genomic_DNA"/>
</dbReference>
<dbReference type="Gene3D" id="3.20.20.60">
    <property type="entry name" value="Phosphoenolpyruvate-binding domains"/>
    <property type="match status" value="1"/>
</dbReference>
<evidence type="ECO:0000256" key="2">
    <source>
        <dbReference type="ARBA" id="ARBA00001946"/>
    </source>
</evidence>
<dbReference type="Pfam" id="PF05524">
    <property type="entry name" value="PEP-utilisers_N"/>
    <property type="match status" value="1"/>
</dbReference>
<evidence type="ECO:0000256" key="8">
    <source>
        <dbReference type="ARBA" id="ARBA00022448"/>
    </source>
</evidence>
<dbReference type="InterPro" id="IPR036618">
    <property type="entry name" value="PtsI_HPr-bd_sf"/>
</dbReference>
<keyword evidence="11 17" id="KW-0808">Transferase</keyword>
<dbReference type="GO" id="GO:0008965">
    <property type="term" value="F:phosphoenolpyruvate-protein phosphotransferase activity"/>
    <property type="evidence" value="ECO:0007669"/>
    <property type="project" value="UniProtKB-EC"/>
</dbReference>
<evidence type="ECO:0000256" key="6">
    <source>
        <dbReference type="ARBA" id="ARBA00012232"/>
    </source>
</evidence>
<comment type="catalytic activity">
    <reaction evidence="1 17">
        <text>L-histidyl-[protein] + phosphoenolpyruvate = N(pros)-phospho-L-histidyl-[protein] + pyruvate</text>
        <dbReference type="Rhea" id="RHEA:23880"/>
        <dbReference type="Rhea" id="RHEA-COMP:9745"/>
        <dbReference type="Rhea" id="RHEA-COMP:9746"/>
        <dbReference type="ChEBI" id="CHEBI:15361"/>
        <dbReference type="ChEBI" id="CHEBI:29979"/>
        <dbReference type="ChEBI" id="CHEBI:58702"/>
        <dbReference type="ChEBI" id="CHEBI:64837"/>
        <dbReference type="EC" id="2.7.3.9"/>
    </reaction>
</comment>
<dbReference type="Pfam" id="PF00391">
    <property type="entry name" value="PEP-utilizers"/>
    <property type="match status" value="1"/>
</dbReference>
<evidence type="ECO:0000313" key="23">
    <source>
        <dbReference type="Proteomes" id="UP001058364"/>
    </source>
</evidence>
<dbReference type="InterPro" id="IPR015813">
    <property type="entry name" value="Pyrv/PenolPyrv_kinase-like_dom"/>
</dbReference>
<keyword evidence="14 17" id="KW-0418">Kinase</keyword>
<protein>
    <recommendedName>
        <fullName evidence="7 17">Phosphoenolpyruvate-protein phosphotransferase</fullName>
        <ecNumber evidence="6 17">2.7.3.9</ecNumber>
    </recommendedName>
    <alternativeName>
        <fullName evidence="16 17">Phosphotransferase system, enzyme I</fullName>
    </alternativeName>
</protein>
<dbReference type="NCBIfam" id="TIGR01417">
    <property type="entry name" value="PTS_I_fam"/>
    <property type="match status" value="1"/>
</dbReference>
<gene>
    <name evidence="22" type="primary">ptsP</name>
    <name evidence="22" type="ORF">NX772_02580</name>
</gene>
<dbReference type="PIRSF" id="PIRSF000732">
    <property type="entry name" value="PTS_enzyme_I"/>
    <property type="match status" value="1"/>
</dbReference>
<evidence type="ECO:0000256" key="5">
    <source>
        <dbReference type="ARBA" id="ARBA00007837"/>
    </source>
</evidence>
<evidence type="ECO:0000256" key="15">
    <source>
        <dbReference type="ARBA" id="ARBA00022842"/>
    </source>
</evidence>
<comment type="function">
    <text evidence="3 17">General (non sugar-specific) component of the phosphoenolpyruvate-dependent sugar phosphotransferase system (sugar PTS). This major carbohydrate active-transport system catalyzes the phosphorylation of incoming sugar substrates concomitantly with their translocation across the cell membrane. Enzyme I transfers the phosphoryl group from phosphoenolpyruvate (PEP) to the phosphoryl carrier protein (HPr).</text>
</comment>
<comment type="similarity">
    <text evidence="5 17">Belongs to the PEP-utilizing enzyme family.</text>
</comment>
<dbReference type="PROSITE" id="PS00742">
    <property type="entry name" value="PEP_ENZYMES_2"/>
    <property type="match status" value="1"/>
</dbReference>
<evidence type="ECO:0000256" key="1">
    <source>
        <dbReference type="ARBA" id="ARBA00000683"/>
    </source>
</evidence>
<dbReference type="InterPro" id="IPR008279">
    <property type="entry name" value="PEP-util_enz_mobile_dom"/>
</dbReference>
<dbReference type="InterPro" id="IPR050499">
    <property type="entry name" value="PEP-utilizing_PTS_enzyme"/>
</dbReference>
<feature type="coiled-coil region" evidence="18">
    <location>
        <begin position="34"/>
        <end position="61"/>
    </location>
</feature>
<dbReference type="InterPro" id="IPR024692">
    <property type="entry name" value="PTS_EI"/>
</dbReference>
<evidence type="ECO:0000256" key="14">
    <source>
        <dbReference type="ARBA" id="ARBA00022777"/>
    </source>
</evidence>
<dbReference type="PRINTS" id="PR01736">
    <property type="entry name" value="PHPHTRNFRASE"/>
</dbReference>
<keyword evidence="18" id="KW-0175">Coiled coil</keyword>
<organism evidence="22 23">
    <name type="scientific">Mesomycoplasma molare</name>
    <dbReference type="NCBI Taxonomy" id="171288"/>
    <lineage>
        <taxon>Bacteria</taxon>
        <taxon>Bacillati</taxon>
        <taxon>Mycoplasmatota</taxon>
        <taxon>Mycoplasmoidales</taxon>
        <taxon>Metamycoplasmataceae</taxon>
        <taxon>Mesomycoplasma</taxon>
    </lineage>
</organism>
<evidence type="ECO:0000256" key="10">
    <source>
        <dbReference type="ARBA" id="ARBA00022597"/>
    </source>
</evidence>
<feature type="domain" description="PEP-utilising enzyme mobile" evidence="19">
    <location>
        <begin position="154"/>
        <end position="226"/>
    </location>
</feature>
<keyword evidence="10 17" id="KW-0762">Sugar transport</keyword>
<dbReference type="Pfam" id="PF02896">
    <property type="entry name" value="PEP-utilizers_C"/>
    <property type="match status" value="1"/>
</dbReference>
<evidence type="ECO:0000256" key="17">
    <source>
        <dbReference type="PIRNR" id="PIRNR000732"/>
    </source>
</evidence>
<evidence type="ECO:0000256" key="9">
    <source>
        <dbReference type="ARBA" id="ARBA00022490"/>
    </source>
</evidence>
<evidence type="ECO:0000256" key="7">
    <source>
        <dbReference type="ARBA" id="ARBA00016544"/>
    </source>
</evidence>
<keyword evidence="9 17" id="KW-0963">Cytoplasm</keyword>
<evidence type="ECO:0000256" key="4">
    <source>
        <dbReference type="ARBA" id="ARBA00004496"/>
    </source>
</evidence>
<dbReference type="EC" id="2.7.3.9" evidence="6 17"/>
<dbReference type="InterPro" id="IPR006318">
    <property type="entry name" value="PTS_EI-like"/>
</dbReference>
<dbReference type="Gene3D" id="3.50.30.10">
    <property type="entry name" value="Phosphohistidine domain"/>
    <property type="match status" value="1"/>
</dbReference>
<keyword evidence="13 17" id="KW-0479">Metal-binding</keyword>
<name>A0ABY5TUN9_9BACT</name>
<keyword evidence="8 17" id="KW-0813">Transport</keyword>
<evidence type="ECO:0000256" key="11">
    <source>
        <dbReference type="ARBA" id="ARBA00022679"/>
    </source>
</evidence>
<dbReference type="InterPro" id="IPR040442">
    <property type="entry name" value="Pyrv_kinase-like_dom_sf"/>
</dbReference>
<evidence type="ECO:0000256" key="12">
    <source>
        <dbReference type="ARBA" id="ARBA00022683"/>
    </source>
</evidence>
<reference evidence="22" key="1">
    <citation type="submission" date="2022-08" db="EMBL/GenBank/DDBJ databases">
        <title>Complete genome sequence of Mycoplasma molare type strain H 542.</title>
        <authorList>
            <person name="Spergser J."/>
        </authorList>
    </citation>
    <scope>NUCLEOTIDE SEQUENCE</scope>
    <source>
        <strain evidence="22">H 542</strain>
    </source>
</reference>
<dbReference type="SUPFAM" id="SSF47831">
    <property type="entry name" value="Enzyme I of the PEP:sugar phosphotransferase system HPr-binding (sub)domain"/>
    <property type="match status" value="1"/>
</dbReference>
<evidence type="ECO:0000256" key="13">
    <source>
        <dbReference type="ARBA" id="ARBA00022723"/>
    </source>
</evidence>
<feature type="domain" description="Phosphotransferase system enzyme I N-terminal" evidence="21">
    <location>
        <begin position="6"/>
        <end position="127"/>
    </location>
</feature>
<dbReference type="Proteomes" id="UP001058364">
    <property type="component" value="Chromosome"/>
</dbReference>
<sequence>MSQKIKGIGASNGVSIAKVFKIEETKIEINSNKIVNVEQELETFRSALKKATEQVEKIKEKALLTLSEEEASVFDAHLLFISDPSIIEPIEAMITTDNFNAVYSTDVVMKQKIEEFLAFDDPYFKERAADIKDVASRIIKALLNIESVDLSEINEETIIVAEDLTPSDTAQLNKKFVKGFLTNIGGRTSYSAIMARSLEIPAILGLGNITELVENNDIVAMNGETGIAIIKPTEEEISTFKNEYENYLNYKKELETFLNKESKSKDNKKVKIASNIGSVQDSEGALKFNADAVGLFRSEFLYMDAENWPTEDEQFNSYKAVLEKMNGKQVVVRTLDIGGDKTLKYFKFPEEMNPFLGYRAIRLSLDRKDTFVTQLRALIRASAYGNLAIMFPMIATVDEFKEAKKIYNEVYEQVKSEGYEVSENIEVGMMVEVPSAAVLTEQFCKYADFVSIGTNDLMQYTMASDRMNEKVSYLYQPLNPSILKLIKMTIDGAHKAGKWAGMCGEMAGDLNAIPLLLGMGLDEFSMSSTSILEAKKLISEIEYSKAHKLVHQALKCDNEFEVKQLLDQFKKENEIL</sequence>
<dbReference type="SUPFAM" id="SSF51621">
    <property type="entry name" value="Phosphoenolpyruvate/pyruvate domain"/>
    <property type="match status" value="1"/>
</dbReference>
<feature type="domain" description="PEP-utilising enzyme C-terminal" evidence="20">
    <location>
        <begin position="252"/>
        <end position="542"/>
    </location>
</feature>
<evidence type="ECO:0000313" key="22">
    <source>
        <dbReference type="EMBL" id="UWD33970.1"/>
    </source>
</evidence>
<keyword evidence="15 17" id="KW-0460">Magnesium</keyword>
<evidence type="ECO:0000259" key="19">
    <source>
        <dbReference type="Pfam" id="PF00391"/>
    </source>
</evidence>
<dbReference type="PANTHER" id="PTHR46244:SF3">
    <property type="entry name" value="PHOSPHOENOLPYRUVATE-PROTEIN PHOSPHOTRANSFERASE"/>
    <property type="match status" value="1"/>
</dbReference>
<keyword evidence="12 17" id="KW-0598">Phosphotransferase system</keyword>
<accession>A0ABY5TUN9</accession>
<evidence type="ECO:0000256" key="3">
    <source>
        <dbReference type="ARBA" id="ARBA00002728"/>
    </source>
</evidence>